<gene>
    <name evidence="2" type="ORF">AVEN_141309_1</name>
</gene>
<dbReference type="SUPFAM" id="SSF56672">
    <property type="entry name" value="DNA/RNA polymerases"/>
    <property type="match status" value="1"/>
</dbReference>
<dbReference type="PRINTS" id="PR01345">
    <property type="entry name" value="CERVTRCPTASE"/>
</dbReference>
<dbReference type="PANTHER" id="PTHR33332">
    <property type="entry name" value="REVERSE TRANSCRIPTASE DOMAIN-CONTAINING PROTEIN"/>
    <property type="match status" value="1"/>
</dbReference>
<proteinExistence type="predicted"/>
<organism evidence="2 3">
    <name type="scientific">Araneus ventricosus</name>
    <name type="common">Orbweaver spider</name>
    <name type="synonym">Epeira ventricosa</name>
    <dbReference type="NCBI Taxonomy" id="182803"/>
    <lineage>
        <taxon>Eukaryota</taxon>
        <taxon>Metazoa</taxon>
        <taxon>Ecdysozoa</taxon>
        <taxon>Arthropoda</taxon>
        <taxon>Chelicerata</taxon>
        <taxon>Arachnida</taxon>
        <taxon>Araneae</taxon>
        <taxon>Araneomorphae</taxon>
        <taxon>Entelegynae</taxon>
        <taxon>Araneoidea</taxon>
        <taxon>Araneidae</taxon>
        <taxon>Araneus</taxon>
    </lineage>
</organism>
<dbReference type="EMBL" id="BGPR01023630">
    <property type="protein sequence ID" value="GBN90941.1"/>
    <property type="molecule type" value="Genomic_DNA"/>
</dbReference>
<dbReference type="GO" id="GO:0071897">
    <property type="term" value="P:DNA biosynthetic process"/>
    <property type="evidence" value="ECO:0007669"/>
    <property type="project" value="UniProtKB-ARBA"/>
</dbReference>
<keyword evidence="3" id="KW-1185">Reference proteome</keyword>
<dbReference type="AlphaFoldDB" id="A0A4Y2SSN7"/>
<protein>
    <recommendedName>
        <fullName evidence="1">Reverse transcriptase domain-containing protein</fullName>
    </recommendedName>
</protein>
<dbReference type="InterPro" id="IPR043502">
    <property type="entry name" value="DNA/RNA_pol_sf"/>
</dbReference>
<reference evidence="2 3" key="1">
    <citation type="journal article" date="2019" name="Sci. Rep.">
        <title>Orb-weaving spider Araneus ventricosus genome elucidates the spidroin gene catalogue.</title>
        <authorList>
            <person name="Kono N."/>
            <person name="Nakamura H."/>
            <person name="Ohtoshi R."/>
            <person name="Moran D.A.P."/>
            <person name="Shinohara A."/>
            <person name="Yoshida Y."/>
            <person name="Fujiwara M."/>
            <person name="Mori M."/>
            <person name="Tomita M."/>
            <person name="Arakawa K."/>
        </authorList>
    </citation>
    <scope>NUCLEOTIDE SEQUENCE [LARGE SCALE GENOMIC DNA]</scope>
</reference>
<feature type="domain" description="Reverse transcriptase" evidence="1">
    <location>
        <begin position="82"/>
        <end position="224"/>
    </location>
</feature>
<comment type="caution">
    <text evidence="2">The sequence shown here is derived from an EMBL/GenBank/DDBJ whole genome shotgun (WGS) entry which is preliminary data.</text>
</comment>
<dbReference type="Proteomes" id="UP000499080">
    <property type="component" value="Unassembled WGS sequence"/>
</dbReference>
<sequence length="317" mass="36662">MSEDLVKKPALLESCGICSVRLIGILLNLEFTVPTYFVPLRIANSLPPRTEMREHLFWLRNDVFNARDKIISSFESGSQLDVIHIDFSKAFDSIDFGNLLKRLHGISFHVNLIDWLLSYVIEHSVYFNDAVSHAFTSISGVPQGSNLGSLLFYSLTIFLVFGKWISECFLFPGDLKFSSICSDLDSVLLQRYLDSLCKWCTDNRLHLTIEKCSVLSYTRKTQPLNHVYKINNLVSSHSNTVTDLGIIFDTKLDFPQLIHTMVWKTYRRLGILKRRTREFPSELSLKALYCARVRSKLEYCSIIWDPNYRNKIEIERL</sequence>
<evidence type="ECO:0000313" key="2">
    <source>
        <dbReference type="EMBL" id="GBN90941.1"/>
    </source>
</evidence>
<evidence type="ECO:0000259" key="1">
    <source>
        <dbReference type="Pfam" id="PF00078"/>
    </source>
</evidence>
<dbReference type="InterPro" id="IPR000477">
    <property type="entry name" value="RT_dom"/>
</dbReference>
<name>A0A4Y2SSN7_ARAVE</name>
<accession>A0A4Y2SSN7</accession>
<evidence type="ECO:0000313" key="3">
    <source>
        <dbReference type="Proteomes" id="UP000499080"/>
    </source>
</evidence>
<dbReference type="Pfam" id="PF00078">
    <property type="entry name" value="RVT_1"/>
    <property type="match status" value="1"/>
</dbReference>